<name>A0ABS2NLK1_9FIRM</name>
<proteinExistence type="predicted"/>
<dbReference type="Proteomes" id="UP001314796">
    <property type="component" value="Unassembled WGS sequence"/>
</dbReference>
<keyword evidence="2" id="KW-1185">Reference proteome</keyword>
<sequence length="60" mass="6686">MTKNKGQSSKIMHLILPVLGLVFFLQPISLLKEDFDLDIGDNNCLGNSGISTLFTIYDKK</sequence>
<evidence type="ECO:0000313" key="1">
    <source>
        <dbReference type="EMBL" id="MBM7613803.1"/>
    </source>
</evidence>
<accession>A0ABS2NLK1</accession>
<evidence type="ECO:0000313" key="2">
    <source>
        <dbReference type="Proteomes" id="UP001314796"/>
    </source>
</evidence>
<organism evidence="1 2">
    <name type="scientific">Alkaliphilus hydrothermalis</name>
    <dbReference type="NCBI Taxonomy" id="1482730"/>
    <lineage>
        <taxon>Bacteria</taxon>
        <taxon>Bacillati</taxon>
        <taxon>Bacillota</taxon>
        <taxon>Clostridia</taxon>
        <taxon>Peptostreptococcales</taxon>
        <taxon>Natronincolaceae</taxon>
        <taxon>Alkaliphilus</taxon>
    </lineage>
</organism>
<dbReference type="EMBL" id="JAFBEE010000001">
    <property type="protein sequence ID" value="MBM7613803.1"/>
    <property type="molecule type" value="Genomic_DNA"/>
</dbReference>
<reference evidence="1 2" key="1">
    <citation type="submission" date="2021-01" db="EMBL/GenBank/DDBJ databases">
        <title>Genomic Encyclopedia of Type Strains, Phase IV (KMG-IV): sequencing the most valuable type-strain genomes for metagenomic binning, comparative biology and taxonomic classification.</title>
        <authorList>
            <person name="Goeker M."/>
        </authorList>
    </citation>
    <scope>NUCLEOTIDE SEQUENCE [LARGE SCALE GENOMIC DNA]</scope>
    <source>
        <strain evidence="1 2">DSM 25890</strain>
    </source>
</reference>
<comment type="caution">
    <text evidence="1">The sequence shown here is derived from an EMBL/GenBank/DDBJ whole genome shotgun (WGS) entry which is preliminary data.</text>
</comment>
<protein>
    <submittedName>
        <fullName evidence="1">Uncharacterized protein</fullName>
    </submittedName>
</protein>
<gene>
    <name evidence="1" type="ORF">JOC73_000311</name>
</gene>